<comment type="caution">
    <text evidence="1">The sequence shown here is derived from an EMBL/GenBank/DDBJ whole genome shotgun (WGS) entry which is preliminary data.</text>
</comment>
<feature type="non-terminal residue" evidence="1">
    <location>
        <position position="1"/>
    </location>
</feature>
<organism evidence="1 2">
    <name type="scientific">Brassica rapa subsp. trilocularis</name>
    <dbReference type="NCBI Taxonomy" id="1813537"/>
    <lineage>
        <taxon>Eukaryota</taxon>
        <taxon>Viridiplantae</taxon>
        <taxon>Streptophyta</taxon>
        <taxon>Embryophyta</taxon>
        <taxon>Tracheophyta</taxon>
        <taxon>Spermatophyta</taxon>
        <taxon>Magnoliopsida</taxon>
        <taxon>eudicotyledons</taxon>
        <taxon>Gunneridae</taxon>
        <taxon>Pentapetalae</taxon>
        <taxon>rosids</taxon>
        <taxon>malvids</taxon>
        <taxon>Brassicales</taxon>
        <taxon>Brassicaceae</taxon>
        <taxon>Brassiceae</taxon>
        <taxon>Brassica</taxon>
    </lineage>
</organism>
<proteinExistence type="predicted"/>
<gene>
    <name evidence="1" type="primary">A05g505320.1_BraROA</name>
    <name evidence="1" type="ORF">IGI04_019338</name>
</gene>
<reference evidence="1 2" key="1">
    <citation type="submission" date="2021-03" db="EMBL/GenBank/DDBJ databases">
        <authorList>
            <person name="King G.J."/>
            <person name="Bancroft I."/>
            <person name="Baten A."/>
            <person name="Bloomfield J."/>
            <person name="Borpatragohain P."/>
            <person name="He Z."/>
            <person name="Irish N."/>
            <person name="Irwin J."/>
            <person name="Liu K."/>
            <person name="Mauleon R.P."/>
            <person name="Moore J."/>
            <person name="Morris R."/>
            <person name="Ostergaard L."/>
            <person name="Wang B."/>
            <person name="Wells R."/>
        </authorList>
    </citation>
    <scope>NUCLEOTIDE SEQUENCE [LARGE SCALE GENOMIC DNA]</scope>
    <source>
        <strain evidence="1">R-o-18</strain>
        <tissue evidence="1">Leaf</tissue>
    </source>
</reference>
<dbReference type="Proteomes" id="UP000823674">
    <property type="component" value="Chromosome A05"/>
</dbReference>
<sequence>RTRISVNYHTSSNQNTRITTIKVRNRKEREQTWARELSARFLVLATLRRLNLIESQLEITKTENCLSCSNFLLCSSPRTPYILAPRSVYAFTLLPLSRHSIKWRFSIFPDLHNYLQNFRIYPRKLDIYPSSWAKRKPCCGLRAFGGKHGLSLLRSSGDSIRRFDENAWTGVVSMFGKVQSLHSDRTLARARSLRSDRVRRALGRYRPSGTIARSLCSDRAGRSLGRYVATELWLELGRYVATDRARSLRSDRAGRSLGRYVATELWLELGRYVATEQDDRSRPSGTIARSLRSDRAWLGFGCYVATRRRVYVATELGLFGLIPKGYFFVKTSYRLFFTKITSLLLLSLSKIRSPRIFGSFKKNFLSFTPPFSSILSREV</sequence>
<protein>
    <submittedName>
        <fullName evidence="1">Uncharacterized protein</fullName>
    </submittedName>
</protein>
<dbReference type="EMBL" id="JADBGQ010000005">
    <property type="protein sequence ID" value="KAG5397524.1"/>
    <property type="molecule type" value="Genomic_DNA"/>
</dbReference>
<evidence type="ECO:0000313" key="2">
    <source>
        <dbReference type="Proteomes" id="UP000823674"/>
    </source>
</evidence>
<keyword evidence="2" id="KW-1185">Reference proteome</keyword>
<evidence type="ECO:0000313" key="1">
    <source>
        <dbReference type="EMBL" id="KAG5397524.1"/>
    </source>
</evidence>
<accession>A0ABQ7MFJ4</accession>
<name>A0ABQ7MFJ4_BRACM</name>